<dbReference type="InterPro" id="IPR036890">
    <property type="entry name" value="HATPase_C_sf"/>
</dbReference>
<organism evidence="1 2">
    <name type="scientific">Streptomyces parvulus</name>
    <dbReference type="NCBI Taxonomy" id="146923"/>
    <lineage>
        <taxon>Bacteria</taxon>
        <taxon>Bacillati</taxon>
        <taxon>Actinomycetota</taxon>
        <taxon>Actinomycetes</taxon>
        <taxon>Kitasatosporales</taxon>
        <taxon>Streptomycetaceae</taxon>
        <taxon>Streptomyces</taxon>
    </lineage>
</organism>
<dbReference type="SUPFAM" id="SSF55874">
    <property type="entry name" value="ATPase domain of HSP90 chaperone/DNA topoisomerase II/histidine kinase"/>
    <property type="match status" value="1"/>
</dbReference>
<gene>
    <name evidence="1" type="ORF">VSS30_09875</name>
</gene>
<dbReference type="Proteomes" id="UP001585018">
    <property type="component" value="Unassembled WGS sequence"/>
</dbReference>
<dbReference type="PANTHER" id="PTHR35526">
    <property type="entry name" value="ANTI-SIGMA-F FACTOR RSBW-RELATED"/>
    <property type="match status" value="1"/>
</dbReference>
<comment type="caution">
    <text evidence="1">The sequence shown here is derived from an EMBL/GenBank/DDBJ whole genome shotgun (WGS) entry which is preliminary data.</text>
</comment>
<reference evidence="1 2" key="1">
    <citation type="submission" date="2024-01" db="EMBL/GenBank/DDBJ databases">
        <title>Genome mining of biosynthetic gene clusters to explore secondary metabolites of Streptomyces sp.</title>
        <authorList>
            <person name="Baig A."/>
            <person name="Ajitkumar Shintre N."/>
            <person name="Kumar H."/>
            <person name="Anbarasu A."/>
            <person name="Ramaiah S."/>
        </authorList>
    </citation>
    <scope>NUCLEOTIDE SEQUENCE [LARGE SCALE GENOMIC DNA]</scope>
    <source>
        <strain evidence="1 2">A03</strain>
    </source>
</reference>
<dbReference type="GO" id="GO:0005524">
    <property type="term" value="F:ATP binding"/>
    <property type="evidence" value="ECO:0007669"/>
    <property type="project" value="UniProtKB-KW"/>
</dbReference>
<keyword evidence="1" id="KW-0547">Nucleotide-binding</keyword>
<dbReference type="EMBL" id="JAYMRR010000004">
    <property type="protein sequence ID" value="MFB8749108.1"/>
    <property type="molecule type" value="Genomic_DNA"/>
</dbReference>
<dbReference type="CDD" id="cd16936">
    <property type="entry name" value="HATPase_RsbW-like"/>
    <property type="match status" value="1"/>
</dbReference>
<keyword evidence="2" id="KW-1185">Reference proteome</keyword>
<dbReference type="InterPro" id="IPR050267">
    <property type="entry name" value="Anti-sigma-factor_SerPK"/>
</dbReference>
<accession>A0ABV5D8R4</accession>
<keyword evidence="1" id="KW-0067">ATP-binding</keyword>
<protein>
    <submittedName>
        <fullName evidence="1">ATP-binding protein</fullName>
    </submittedName>
</protein>
<evidence type="ECO:0000313" key="2">
    <source>
        <dbReference type="Proteomes" id="UP001585018"/>
    </source>
</evidence>
<dbReference type="RefSeq" id="WP_376718609.1">
    <property type="nucleotide sequence ID" value="NZ_JAYMRR010000004.1"/>
</dbReference>
<dbReference type="PANTHER" id="PTHR35526:SF3">
    <property type="entry name" value="ANTI-SIGMA-F FACTOR RSBW"/>
    <property type="match status" value="1"/>
</dbReference>
<evidence type="ECO:0000313" key="1">
    <source>
        <dbReference type="EMBL" id="MFB8749108.1"/>
    </source>
</evidence>
<proteinExistence type="predicted"/>
<dbReference type="Gene3D" id="3.30.565.10">
    <property type="entry name" value="Histidine kinase-like ATPase, C-terminal domain"/>
    <property type="match status" value="1"/>
</dbReference>
<sequence length="152" mass="16115">MELAPVGEGNSPPCKQTMQTTVAFRGARTDIARARHLAACFLSRGSEEQGRAVSQRTVDVTQVVVSELVTNAYKYAPGPLVMDLRIIGASVVVVVWDSNPALPVVQSKDPGRVGQHGMEMVIAAAQHVGFQLELVGKSVTVGIALLDPADHT</sequence>
<name>A0ABV5D8R4_9ACTN</name>